<dbReference type="Proteomes" id="UP000029780">
    <property type="component" value="Segment"/>
</dbReference>
<gene>
    <name evidence="1" type="ORF">MAR_ORF323</name>
</gene>
<dbReference type="RefSeq" id="YP_003407055.1">
    <property type="nucleotide sequence ID" value="NC_013756.1"/>
</dbReference>
<dbReference type="GeneID" id="8746560"/>
<dbReference type="EMBL" id="GU071086">
    <property type="protein sequence ID" value="ADB04093.1"/>
    <property type="molecule type" value="Genomic_DNA"/>
</dbReference>
<evidence type="ECO:0000313" key="2">
    <source>
        <dbReference type="Proteomes" id="UP000029780"/>
    </source>
</evidence>
<protein>
    <submittedName>
        <fullName evidence="1">Truncated XRN1</fullName>
    </submittedName>
</protein>
<organismHost>
    <name type="scientific">Acanthamoeba</name>
    <dbReference type="NCBI Taxonomy" id="5754"/>
</organismHost>
<dbReference type="KEGG" id="vg:8746560"/>
<reference evidence="1 2" key="1">
    <citation type="journal article" date="2009" name="Proc. Natl. Acad. Sci. U.S.A.">
        <title>Giant Marseillevirus highlights the role of amoebae as a melting pot in emergence of chimeric microorganisms.</title>
        <authorList>
            <person name="Boyer M."/>
            <person name="Yutin N."/>
            <person name="Pagnier I."/>
            <person name="Barrassi L."/>
            <person name="Fournous G."/>
            <person name="Espinosa L."/>
            <person name="Robert C."/>
            <person name="Azza S."/>
            <person name="Sun S."/>
            <person name="Rossmann M.G."/>
            <person name="Suzan-Monti M."/>
            <person name="La Scola B."/>
            <person name="Koonin E.V."/>
            <person name="Raoult D."/>
        </authorList>
    </citation>
    <scope>NUCLEOTIDE SEQUENCE [LARGE SCALE GENOMIC DNA]</scope>
    <source>
        <strain evidence="1 2">T19</strain>
    </source>
</reference>
<evidence type="ECO:0000313" key="1">
    <source>
        <dbReference type="EMBL" id="ADB04093.1"/>
    </source>
</evidence>
<sequence>MLFEGKYLERKYIFCLEKYTKRQGFLSSSFAFCLLTVPPLTEEVEQILRGVQRELVEVYPKKIEVDYEGKFRPYESVPLLPHVDVSKIQTKLEKIR</sequence>
<proteinExistence type="predicted"/>
<name>D2XAW6_GBMV</name>
<accession>D2XAW6</accession>
<organism evidence="1 2">
    <name type="scientific">Marseillevirus marseillevirus</name>
    <name type="common">GBM</name>
    <dbReference type="NCBI Taxonomy" id="694581"/>
    <lineage>
        <taxon>Viruses</taxon>
        <taxon>Varidnaviria</taxon>
        <taxon>Bamfordvirae</taxon>
        <taxon>Nucleocytoviricota</taxon>
        <taxon>Megaviricetes</taxon>
        <taxon>Pimascovirales</taxon>
        <taxon>Pimascovirales incertae sedis</taxon>
        <taxon>Marseilleviridae</taxon>
        <taxon>Marseillevirus</taxon>
        <taxon>Marseillevirus massiliense</taxon>
    </lineage>
</organism>
<keyword evidence="2" id="KW-1185">Reference proteome</keyword>
<dbReference type="Gene3D" id="1.25.40.1050">
    <property type="match status" value="1"/>
</dbReference>